<evidence type="ECO:0000313" key="2">
    <source>
        <dbReference type="EMBL" id="MBE6420943.1"/>
    </source>
</evidence>
<dbReference type="Proteomes" id="UP000725649">
    <property type="component" value="Unassembled WGS sequence"/>
</dbReference>
<gene>
    <name evidence="2" type="ORF">E7027_02195</name>
</gene>
<evidence type="ECO:0000313" key="3">
    <source>
        <dbReference type="Proteomes" id="UP000725649"/>
    </source>
</evidence>
<evidence type="ECO:0008006" key="4">
    <source>
        <dbReference type="Google" id="ProtNLM"/>
    </source>
</evidence>
<reference evidence="2" key="1">
    <citation type="submission" date="2019-04" db="EMBL/GenBank/DDBJ databases">
        <title>Evolution of Biomass-Degrading Anaerobic Consortia Revealed by Metagenomics.</title>
        <authorList>
            <person name="Peng X."/>
        </authorList>
    </citation>
    <scope>NUCLEOTIDE SEQUENCE</scope>
    <source>
        <strain evidence="2">SIG66</strain>
    </source>
</reference>
<accession>A0A928HEQ6</accession>
<feature type="chain" id="PRO_5038129811" description="Outer membrane protein beta-barrel domain-containing protein" evidence="1">
    <location>
        <begin position="25"/>
        <end position="204"/>
    </location>
</feature>
<evidence type="ECO:0000256" key="1">
    <source>
        <dbReference type="SAM" id="SignalP"/>
    </source>
</evidence>
<proteinExistence type="predicted"/>
<organism evidence="2 3">
    <name type="scientific">Candidatus Avelusimicrobium gallicola</name>
    <dbReference type="NCBI Taxonomy" id="2562704"/>
    <lineage>
        <taxon>Bacteria</taxon>
        <taxon>Pseudomonadati</taxon>
        <taxon>Elusimicrobiota</taxon>
        <taxon>Elusimicrobia</taxon>
        <taxon>Elusimicrobiales</taxon>
        <taxon>Elusimicrobiaceae</taxon>
        <taxon>Candidatus Avelusimicrobium</taxon>
    </lineage>
</organism>
<dbReference type="SUPFAM" id="SSF56925">
    <property type="entry name" value="OMPA-like"/>
    <property type="match status" value="1"/>
</dbReference>
<name>A0A928HEQ6_9BACT</name>
<keyword evidence="1" id="KW-0732">Signal</keyword>
<sequence length="204" mass="22782">MKTYFAKVLLIGCWLFAWISPGYAQFYTAGSSSTEKSSVPDAWEISAAGVVDFVQLKDASGLKAFSNQKGLSVRALFYSCPYLALGIEGTTFAKENFPGVEKYRVNRLGAVGKLLLSANTLPRSYMLFGIGRTSRELDFSLGWQESADSTYYQLGLGLETDVWEMIFAGAELNFIYNDATRIGNFYRLSNRWETQLSLRAGIRF</sequence>
<dbReference type="InterPro" id="IPR011250">
    <property type="entry name" value="OMP/PagP_B-barrel"/>
</dbReference>
<comment type="caution">
    <text evidence="2">The sequence shown here is derived from an EMBL/GenBank/DDBJ whole genome shotgun (WGS) entry which is preliminary data.</text>
</comment>
<protein>
    <recommendedName>
        <fullName evidence="4">Outer membrane protein beta-barrel domain-containing protein</fullName>
    </recommendedName>
</protein>
<dbReference type="AlphaFoldDB" id="A0A928HEQ6"/>
<dbReference type="EMBL" id="SUVG01000002">
    <property type="protein sequence ID" value="MBE6420943.1"/>
    <property type="molecule type" value="Genomic_DNA"/>
</dbReference>
<feature type="signal peptide" evidence="1">
    <location>
        <begin position="1"/>
        <end position="24"/>
    </location>
</feature>